<dbReference type="AlphaFoldDB" id="A0A919SB75"/>
<evidence type="ECO:0008006" key="3">
    <source>
        <dbReference type="Google" id="ProtNLM"/>
    </source>
</evidence>
<reference evidence="1" key="1">
    <citation type="submission" date="2021-03" db="EMBL/GenBank/DDBJ databases">
        <title>Whole genome shotgun sequence of Actinoplanes auranticolor NBRC 12245.</title>
        <authorList>
            <person name="Komaki H."/>
            <person name="Tamura T."/>
        </authorList>
    </citation>
    <scope>NUCLEOTIDE SEQUENCE</scope>
    <source>
        <strain evidence="1">NBRC 12245</strain>
    </source>
</reference>
<dbReference type="PANTHER" id="PTHR38479">
    <property type="entry name" value="LMO0824 PROTEIN"/>
    <property type="match status" value="1"/>
</dbReference>
<sequence length="352" mass="38933">MDVLSPRALGRATLARQLLLSRVRKPALSVVEQLVGMQGQDPELPYFGLWNRIEGFALTDLTRLIEERLVLRATLFRGTQHLLATSDYVRVRPLLQPMLDVWQRGAFGRYTAGIAPAELAAAARDVLGTRTLTRSELGRALAERWPQCDPQWLARSVQGLLPIVHPAPDGTWGRRGATPFAHAEQLLGRPLEAGDVRELVRRYLAAFGPASVKDMQAWSGMTRLREVFEALRPRLRVFRDDSGAELFDLPDAPRPGPDVPAPVRFLAGFDNVLFGHADRSRIVAAERRPYLAADAALTVDGMVRGLWKIKAGVLEVRLFAPLSAAERDEVGREGAELSRLAGVDPAVRLVRL</sequence>
<name>A0A919SB75_9ACTN</name>
<accession>A0A919SB75</accession>
<dbReference type="Pfam" id="PF06224">
    <property type="entry name" value="AlkZ-like"/>
    <property type="match status" value="1"/>
</dbReference>
<gene>
    <name evidence="1" type="ORF">Aau02nite_31300</name>
</gene>
<dbReference type="EMBL" id="BOQL01000025">
    <property type="protein sequence ID" value="GIM68354.1"/>
    <property type="molecule type" value="Genomic_DNA"/>
</dbReference>
<organism evidence="1 2">
    <name type="scientific">Actinoplanes auranticolor</name>
    <dbReference type="NCBI Taxonomy" id="47988"/>
    <lineage>
        <taxon>Bacteria</taxon>
        <taxon>Bacillati</taxon>
        <taxon>Actinomycetota</taxon>
        <taxon>Actinomycetes</taxon>
        <taxon>Micromonosporales</taxon>
        <taxon>Micromonosporaceae</taxon>
        <taxon>Actinoplanes</taxon>
    </lineage>
</organism>
<protein>
    <recommendedName>
        <fullName evidence="3">Winged helix DNA-binding protein</fullName>
    </recommendedName>
</protein>
<proteinExistence type="predicted"/>
<dbReference type="PANTHER" id="PTHR38479:SF2">
    <property type="entry name" value="WINGED HELIX DNA-BINDING DOMAIN-CONTAINING PROTEIN"/>
    <property type="match status" value="1"/>
</dbReference>
<evidence type="ECO:0000313" key="1">
    <source>
        <dbReference type="EMBL" id="GIM68354.1"/>
    </source>
</evidence>
<dbReference type="RefSeq" id="WP_212989127.1">
    <property type="nucleotide sequence ID" value="NZ_BAABEA010000017.1"/>
</dbReference>
<keyword evidence="2" id="KW-1185">Reference proteome</keyword>
<dbReference type="Proteomes" id="UP000681340">
    <property type="component" value="Unassembled WGS sequence"/>
</dbReference>
<dbReference type="InterPro" id="IPR009351">
    <property type="entry name" value="AlkZ-like"/>
</dbReference>
<comment type="caution">
    <text evidence="1">The sequence shown here is derived from an EMBL/GenBank/DDBJ whole genome shotgun (WGS) entry which is preliminary data.</text>
</comment>
<evidence type="ECO:0000313" key="2">
    <source>
        <dbReference type="Proteomes" id="UP000681340"/>
    </source>
</evidence>